<comment type="subunit">
    <text evidence="4">Homotrimer.</text>
</comment>
<dbReference type="InterPro" id="IPR011270">
    <property type="entry name" value="Pur_Nuc_Pase_Ino/Guo-sp"/>
</dbReference>
<evidence type="ECO:0000256" key="2">
    <source>
        <dbReference type="ARBA" id="ARBA00005058"/>
    </source>
</evidence>
<dbReference type="NCBIfam" id="NF006054">
    <property type="entry name" value="PRK08202.1"/>
    <property type="match status" value="1"/>
</dbReference>
<evidence type="ECO:0000256" key="7">
    <source>
        <dbReference type="ARBA" id="ARBA00048556"/>
    </source>
</evidence>
<dbReference type="Gene3D" id="3.40.50.1580">
    <property type="entry name" value="Nucleoside phosphorylase domain"/>
    <property type="match status" value="1"/>
</dbReference>
<protein>
    <recommendedName>
        <fullName evidence="8">Purine nucleoside phosphorylase</fullName>
        <ecNumber evidence="8">2.4.2.1</ecNumber>
    </recommendedName>
    <alternativeName>
        <fullName evidence="8">Inosine-guanosine phosphorylase</fullName>
    </alternativeName>
</protein>
<dbReference type="NCBIfam" id="TIGR01700">
    <property type="entry name" value="PNPH"/>
    <property type="match status" value="1"/>
</dbReference>
<dbReference type="EMBL" id="JBHUDE010000166">
    <property type="protein sequence ID" value="MFD1610069.1"/>
    <property type="molecule type" value="Genomic_DNA"/>
</dbReference>
<keyword evidence="6 8" id="KW-0808">Transferase</keyword>
<evidence type="ECO:0000256" key="8">
    <source>
        <dbReference type="PIRNR" id="PIRNR000477"/>
    </source>
</evidence>
<dbReference type="GO" id="GO:0004731">
    <property type="term" value="F:purine-nucleoside phosphorylase activity"/>
    <property type="evidence" value="ECO:0007669"/>
    <property type="project" value="UniProtKB-EC"/>
</dbReference>
<dbReference type="PANTHER" id="PTHR11904">
    <property type="entry name" value="METHYLTHIOADENOSINE/PURINE NUCLEOSIDE PHOSPHORYLASE"/>
    <property type="match status" value="1"/>
</dbReference>
<comment type="caution">
    <text evidence="10">The sequence shown here is derived from an EMBL/GenBank/DDBJ whole genome shotgun (WGS) entry which is preliminary data.</text>
</comment>
<reference evidence="11" key="1">
    <citation type="journal article" date="2019" name="Int. J. Syst. Evol. Microbiol.">
        <title>The Global Catalogue of Microorganisms (GCM) 10K type strain sequencing project: providing services to taxonomists for standard genome sequencing and annotation.</title>
        <authorList>
            <consortium name="The Broad Institute Genomics Platform"/>
            <consortium name="The Broad Institute Genome Sequencing Center for Infectious Disease"/>
            <person name="Wu L."/>
            <person name="Ma J."/>
        </authorList>
    </citation>
    <scope>NUCLEOTIDE SEQUENCE [LARGE SCALE GENOMIC DNA]</scope>
    <source>
        <strain evidence="11">CGMCC 1.12376</strain>
    </source>
</reference>
<keyword evidence="5 8" id="KW-0328">Glycosyltransferase</keyword>
<comment type="catalytic activity">
    <reaction evidence="7">
        <text>a purine 2'-deoxy-D-ribonucleoside + phosphate = a purine nucleobase + 2-deoxy-alpha-D-ribose 1-phosphate</text>
        <dbReference type="Rhea" id="RHEA:36431"/>
        <dbReference type="ChEBI" id="CHEBI:26386"/>
        <dbReference type="ChEBI" id="CHEBI:43474"/>
        <dbReference type="ChEBI" id="CHEBI:57259"/>
        <dbReference type="ChEBI" id="CHEBI:142361"/>
        <dbReference type="EC" id="2.4.2.1"/>
    </reaction>
</comment>
<dbReference type="EC" id="2.4.2.1" evidence="8"/>
<dbReference type="PIRSF" id="PIRSF000477">
    <property type="entry name" value="PurNPase"/>
    <property type="match status" value="1"/>
</dbReference>
<dbReference type="InterPro" id="IPR000845">
    <property type="entry name" value="Nucleoside_phosphorylase_d"/>
</dbReference>
<evidence type="ECO:0000256" key="3">
    <source>
        <dbReference type="ARBA" id="ARBA00006751"/>
    </source>
</evidence>
<dbReference type="PANTHER" id="PTHR11904:SF9">
    <property type="entry name" value="PURINE NUCLEOSIDE PHOSPHORYLASE-RELATED"/>
    <property type="match status" value="1"/>
</dbReference>
<gene>
    <name evidence="10" type="ORF">ACFSBH_20850</name>
</gene>
<evidence type="ECO:0000313" key="11">
    <source>
        <dbReference type="Proteomes" id="UP001597221"/>
    </source>
</evidence>
<evidence type="ECO:0000256" key="6">
    <source>
        <dbReference type="ARBA" id="ARBA00022679"/>
    </source>
</evidence>
<dbReference type="NCBIfam" id="TIGR01697">
    <property type="entry name" value="PNPH-PUNA-XAPA"/>
    <property type="match status" value="1"/>
</dbReference>
<sequence length="277" mass="30046">MVNDKILEATTYIKNKLNSTPTIGLILGSGLGVLADEITEATTIPYEEIPHFPVSTVSGHAGQLVIGRLREKQVIAMQGRFHFYEGYSMEEVTFPVRVMRKLGVSHLIVTNAAGGINENYHAGDLMFITDHINNMGTNPLIGKNDESQGVRFPDMSNAYDPSLISMAEKCANDNGITYRKGVYVGNTGPSYETPAEIKMLRLLGGDAVGMSTVPEVIVANHVGMKVLGISCISNMAAGILDQPLSHEEVIETTDKVRSNFLALVKEIVSTINIHEKG</sequence>
<name>A0ABW4HZ11_9BACI</name>
<accession>A0ABW4HZ11</accession>
<evidence type="ECO:0000256" key="1">
    <source>
        <dbReference type="ARBA" id="ARBA00002678"/>
    </source>
</evidence>
<keyword evidence="11" id="KW-1185">Reference proteome</keyword>
<comment type="function">
    <text evidence="1">The purine nucleoside phosphorylases catalyze the phosphorolytic breakdown of the N-glycosidic bond in the beta-(deoxy)ribonucleoside molecules, with the formation of the corresponding free purine bases and pentose-1-phosphate. Cleaves guanosine, inosine, 2'-deoxyguanosine and 2'-deoxyinosine.</text>
</comment>
<comment type="pathway">
    <text evidence="2 8">Purine metabolism; purine nucleoside salvage.</text>
</comment>
<organism evidence="10 11">
    <name type="scientific">Oceanobacillus luteolus</name>
    <dbReference type="NCBI Taxonomy" id="1274358"/>
    <lineage>
        <taxon>Bacteria</taxon>
        <taxon>Bacillati</taxon>
        <taxon>Bacillota</taxon>
        <taxon>Bacilli</taxon>
        <taxon>Bacillales</taxon>
        <taxon>Bacillaceae</taxon>
        <taxon>Oceanobacillus</taxon>
    </lineage>
</organism>
<feature type="domain" description="Nucleoside phosphorylase" evidence="9">
    <location>
        <begin position="22"/>
        <end position="268"/>
    </location>
</feature>
<dbReference type="Proteomes" id="UP001597221">
    <property type="component" value="Unassembled WGS sequence"/>
</dbReference>
<dbReference type="SUPFAM" id="SSF53167">
    <property type="entry name" value="Purine and uridine phosphorylases"/>
    <property type="match status" value="1"/>
</dbReference>
<dbReference type="CDD" id="cd09009">
    <property type="entry name" value="PNP-EcPNPII_like"/>
    <property type="match status" value="1"/>
</dbReference>
<dbReference type="PROSITE" id="PS01240">
    <property type="entry name" value="PNP_MTAP_2"/>
    <property type="match status" value="1"/>
</dbReference>
<evidence type="ECO:0000313" key="10">
    <source>
        <dbReference type="EMBL" id="MFD1610069.1"/>
    </source>
</evidence>
<dbReference type="InterPro" id="IPR018099">
    <property type="entry name" value="Purine_phosphorylase-2_CS"/>
</dbReference>
<comment type="similarity">
    <text evidence="3 8">Belongs to the PNP/MTAP phosphorylase family.</text>
</comment>
<evidence type="ECO:0000256" key="4">
    <source>
        <dbReference type="ARBA" id="ARBA00011233"/>
    </source>
</evidence>
<dbReference type="RefSeq" id="WP_251510225.1">
    <property type="nucleotide sequence ID" value="NZ_JAMBON010000001.1"/>
</dbReference>
<proteinExistence type="inferred from homology"/>
<evidence type="ECO:0000259" key="9">
    <source>
        <dbReference type="Pfam" id="PF01048"/>
    </source>
</evidence>
<dbReference type="Pfam" id="PF01048">
    <property type="entry name" value="PNP_UDP_1"/>
    <property type="match status" value="1"/>
</dbReference>
<evidence type="ECO:0000256" key="5">
    <source>
        <dbReference type="ARBA" id="ARBA00022676"/>
    </source>
</evidence>
<dbReference type="InterPro" id="IPR011268">
    <property type="entry name" value="Purine_phosphorylase"/>
</dbReference>
<dbReference type="InterPro" id="IPR035994">
    <property type="entry name" value="Nucleoside_phosphorylase_sf"/>
</dbReference>